<dbReference type="PROSITE" id="PS50850">
    <property type="entry name" value="MFS"/>
    <property type="match status" value="1"/>
</dbReference>
<evidence type="ECO:0000256" key="6">
    <source>
        <dbReference type="SAM" id="Phobius"/>
    </source>
</evidence>
<keyword evidence="2" id="KW-0813">Transport</keyword>
<dbReference type="InterPro" id="IPR001958">
    <property type="entry name" value="Tet-R_TetA/multi-R_MdtG-like"/>
</dbReference>
<reference evidence="8" key="1">
    <citation type="submission" date="2022-05" db="EMBL/GenBank/DDBJ databases">
        <authorList>
            <person name="Oliphant S.A."/>
            <person name="Watson-Haigh N.S."/>
            <person name="Sumby K.M."/>
            <person name="Gardner J.M."/>
            <person name="Jiranek V."/>
        </authorList>
    </citation>
    <scope>NUCLEOTIDE SEQUENCE</scope>
    <source>
        <strain evidence="8">KI4_B1</strain>
    </source>
</reference>
<dbReference type="CDD" id="cd17325">
    <property type="entry name" value="MFS_MdtG_SLC18_like"/>
    <property type="match status" value="1"/>
</dbReference>
<dbReference type="AlphaFoldDB" id="A0A9Q8ZT78"/>
<feature type="transmembrane region" description="Helical" evidence="6">
    <location>
        <begin position="365"/>
        <end position="385"/>
    </location>
</feature>
<feature type="transmembrane region" description="Helical" evidence="6">
    <location>
        <begin position="279"/>
        <end position="297"/>
    </location>
</feature>
<dbReference type="PANTHER" id="PTHR23504">
    <property type="entry name" value="MAJOR FACILITATOR SUPERFAMILY DOMAIN-CONTAINING PROTEIN 10"/>
    <property type="match status" value="1"/>
</dbReference>
<comment type="subcellular location">
    <subcellularLocation>
        <location evidence="1">Cell membrane</location>
        <topology evidence="1">Multi-pass membrane protein</topology>
    </subcellularLocation>
</comment>
<keyword evidence="3 6" id="KW-0812">Transmembrane</keyword>
<evidence type="ECO:0000256" key="5">
    <source>
        <dbReference type="ARBA" id="ARBA00023136"/>
    </source>
</evidence>
<feature type="transmembrane region" description="Helical" evidence="6">
    <location>
        <begin position="7"/>
        <end position="26"/>
    </location>
</feature>
<feature type="transmembrane region" description="Helical" evidence="6">
    <location>
        <begin position="163"/>
        <end position="181"/>
    </location>
</feature>
<dbReference type="Pfam" id="PF07690">
    <property type="entry name" value="MFS_1"/>
    <property type="match status" value="1"/>
</dbReference>
<dbReference type="RefSeq" id="WP_252766527.1">
    <property type="nucleotide sequence ID" value="NZ_CP097119.1"/>
</dbReference>
<organism evidence="8 9">
    <name type="scientific">Fructilactobacillus cliffordii</name>
    <dbReference type="NCBI Taxonomy" id="2940299"/>
    <lineage>
        <taxon>Bacteria</taxon>
        <taxon>Bacillati</taxon>
        <taxon>Bacillota</taxon>
        <taxon>Bacilli</taxon>
        <taxon>Lactobacillales</taxon>
        <taxon>Lactobacillaceae</taxon>
        <taxon>Fructilactobacillus</taxon>
    </lineage>
</organism>
<evidence type="ECO:0000256" key="4">
    <source>
        <dbReference type="ARBA" id="ARBA00022989"/>
    </source>
</evidence>
<gene>
    <name evidence="8" type="ORF">M3M40_05880</name>
</gene>
<dbReference type="InterPro" id="IPR036259">
    <property type="entry name" value="MFS_trans_sf"/>
</dbReference>
<feature type="transmembrane region" description="Helical" evidence="6">
    <location>
        <begin position="338"/>
        <end position="359"/>
    </location>
</feature>
<keyword evidence="5 6" id="KW-0472">Membrane</keyword>
<dbReference type="GO" id="GO:0005886">
    <property type="term" value="C:plasma membrane"/>
    <property type="evidence" value="ECO:0007669"/>
    <property type="project" value="UniProtKB-SubCell"/>
</dbReference>
<keyword evidence="9" id="KW-1185">Reference proteome</keyword>
<accession>A0A9Q8ZT78</accession>
<feature type="domain" description="Major facilitator superfamily (MFS) profile" evidence="7">
    <location>
        <begin position="8"/>
        <end position="389"/>
    </location>
</feature>
<feature type="transmembrane region" description="Helical" evidence="6">
    <location>
        <begin position="212"/>
        <end position="236"/>
    </location>
</feature>
<feature type="transmembrane region" description="Helical" evidence="6">
    <location>
        <begin position="74"/>
        <end position="97"/>
    </location>
</feature>
<dbReference type="Gene3D" id="1.20.1250.20">
    <property type="entry name" value="MFS general substrate transporter like domains"/>
    <property type="match status" value="1"/>
</dbReference>
<feature type="transmembrane region" description="Helical" evidence="6">
    <location>
        <begin position="133"/>
        <end position="157"/>
    </location>
</feature>
<evidence type="ECO:0000256" key="1">
    <source>
        <dbReference type="ARBA" id="ARBA00004651"/>
    </source>
</evidence>
<evidence type="ECO:0000259" key="7">
    <source>
        <dbReference type="PROSITE" id="PS50850"/>
    </source>
</evidence>
<dbReference type="Proteomes" id="UP001055911">
    <property type="component" value="Chromosome"/>
</dbReference>
<feature type="transmembrane region" description="Helical" evidence="6">
    <location>
        <begin position="46"/>
        <end position="62"/>
    </location>
</feature>
<dbReference type="InterPro" id="IPR020846">
    <property type="entry name" value="MFS_dom"/>
</dbReference>
<dbReference type="InterPro" id="IPR011701">
    <property type="entry name" value="MFS"/>
</dbReference>
<name>A0A9Q8ZT78_9LACO</name>
<dbReference type="SUPFAM" id="SSF103473">
    <property type="entry name" value="MFS general substrate transporter"/>
    <property type="match status" value="1"/>
</dbReference>
<feature type="transmembrane region" description="Helical" evidence="6">
    <location>
        <begin position="303"/>
        <end position="326"/>
    </location>
</feature>
<dbReference type="GO" id="GO:0022857">
    <property type="term" value="F:transmembrane transporter activity"/>
    <property type="evidence" value="ECO:0007669"/>
    <property type="project" value="InterPro"/>
</dbReference>
<feature type="transmembrane region" description="Helical" evidence="6">
    <location>
        <begin position="248"/>
        <end position="267"/>
    </location>
</feature>
<dbReference type="PRINTS" id="PR01035">
    <property type="entry name" value="TCRTETA"/>
</dbReference>
<evidence type="ECO:0000313" key="9">
    <source>
        <dbReference type="Proteomes" id="UP001055911"/>
    </source>
</evidence>
<evidence type="ECO:0000256" key="3">
    <source>
        <dbReference type="ARBA" id="ARBA00022692"/>
    </source>
</evidence>
<proteinExistence type="predicted"/>
<sequence length="397" mass="43211">MSKENRRAIYIIIAANFIICLGWSLVIPVEPFIKTEYHLTAGEMGMMTSLFAFTQFLFSPIVGRLSDRIGRVPILTAGLLLYAFSEFLFALAGSLLWFDLSRLIGGISAAMVGTTSMALAADLSSERERARVIGWISAAFSGGLIIGPGLGGVLANLSYKTPFWFAGVSGIVAALVFVVGIPSHLKEHSHGNVVDGVAITDKGLKRLLNKSIVTLFFMILVSSFGLAGFESIYTLYVHQVFNFSLNQIALVLILNGIFSLILQVVMFDRLVSWFGEIGLTRICFLVSMAGIFWIIFAHTAVEVIIATLLIFCAFDVLRPAITTLLTRFGKNNQGLINGVNMSLTSIGNIAGPIFAGTLMDKNPSLPYLIVAIIMLCSALITWVVSHEMKTDQHVRSN</sequence>
<dbReference type="PANTHER" id="PTHR23504:SF115">
    <property type="entry name" value="MULTIDRUG RESISTANCE PROTEIN 2"/>
    <property type="match status" value="1"/>
</dbReference>
<feature type="transmembrane region" description="Helical" evidence="6">
    <location>
        <begin position="103"/>
        <end position="121"/>
    </location>
</feature>
<keyword evidence="4 6" id="KW-1133">Transmembrane helix</keyword>
<evidence type="ECO:0000256" key="2">
    <source>
        <dbReference type="ARBA" id="ARBA00022448"/>
    </source>
</evidence>
<evidence type="ECO:0000313" key="8">
    <source>
        <dbReference type="EMBL" id="USS89010.1"/>
    </source>
</evidence>
<protein>
    <submittedName>
        <fullName evidence="8">MFS transporter</fullName>
    </submittedName>
</protein>
<dbReference type="EMBL" id="CP097119">
    <property type="protein sequence ID" value="USS89010.1"/>
    <property type="molecule type" value="Genomic_DNA"/>
</dbReference>